<evidence type="ECO:0000313" key="3">
    <source>
        <dbReference type="EMBL" id="VDI73699.1"/>
    </source>
</evidence>
<feature type="compositionally biased region" description="Basic and acidic residues" evidence="1">
    <location>
        <begin position="204"/>
        <end position="231"/>
    </location>
</feature>
<sequence>MFYIHIFSFNFSEHYRSAVKSLHSTFSITSDKNYLKSSPDDRCSDENVFNAAELPEDTLNEILNDMSDIGQDEEMRTEDDIKELEKDRIENAPQEMGTLTSTGEDETEILNDMADIGQDEEMKTEDDINGLEKYGTKNAPQEKGTSTRTGGDETEILNDMSDIGQDEEMRTEDDIKELEKDRIENATQEKATSTSTGGDEPEIPNDKTDNAEAEEVKTEDGRKDLEKDRTENMPQEVTSTGEDESEILNGKTDNAEAEEVKSEDGIKDLEKDGTENMPQEVTSTGEDEPEIPNDKTDNAEAEEVKTEDGRKDLEKDRTENMPQEGTSTGEKGSSSDPVNKFASVEKVALESLKMMMKMPMKMLIFFLMIKNLIPSISKKIISQCKYHSISMIREDKFLDGLDTVLNKLSNVICQNAAEIKCTGLQKIQLQYNLLNITWMNPRTLVAMDTKEKIHVIDVRSEEELEVIDVSEVMLVYNTSHFKSLATGGNVSQALAFAGEKACYQTIVSHNGQLFILGTKTVHLYTLRSWRERIDVLAKQNKYQDALALALSFYEGNAKAVVGLTGSSAKRKQIVADLMLDMLFDYVDLSMTTLCPEKGKMEELEEYYMTIVPVCVDHCLYLNRTDILFGRIYERFSEDMIAMGTFLECLEPYILGDKLMSIPPSVMKDFVDHYQSREMLESVEACIVHLEVTSLDIHQVW</sequence>
<dbReference type="InterPro" id="IPR025941">
    <property type="entry name" value="Vps8_central_dom"/>
</dbReference>
<accession>A0A8B6H315</accession>
<organism evidence="3 4">
    <name type="scientific">Mytilus galloprovincialis</name>
    <name type="common">Mediterranean mussel</name>
    <dbReference type="NCBI Taxonomy" id="29158"/>
    <lineage>
        <taxon>Eukaryota</taxon>
        <taxon>Metazoa</taxon>
        <taxon>Spiralia</taxon>
        <taxon>Lophotrochozoa</taxon>
        <taxon>Mollusca</taxon>
        <taxon>Bivalvia</taxon>
        <taxon>Autobranchia</taxon>
        <taxon>Pteriomorphia</taxon>
        <taxon>Mytilida</taxon>
        <taxon>Mytiloidea</taxon>
        <taxon>Mytilidae</taxon>
        <taxon>Mytilinae</taxon>
        <taxon>Mytilus</taxon>
    </lineage>
</organism>
<dbReference type="GO" id="GO:0005769">
    <property type="term" value="C:early endosome"/>
    <property type="evidence" value="ECO:0007669"/>
    <property type="project" value="TreeGrafter"/>
</dbReference>
<feature type="compositionally biased region" description="Basic and acidic residues" evidence="1">
    <location>
        <begin position="292"/>
        <end position="319"/>
    </location>
</feature>
<dbReference type="Pfam" id="PF12816">
    <property type="entry name" value="TPR_Vps8"/>
    <property type="match status" value="1"/>
</dbReference>
<evidence type="ECO:0000256" key="1">
    <source>
        <dbReference type="SAM" id="MobiDB-lite"/>
    </source>
</evidence>
<dbReference type="AlphaFoldDB" id="A0A8B6H315"/>
<feature type="compositionally biased region" description="Acidic residues" evidence="1">
    <location>
        <begin position="164"/>
        <end position="176"/>
    </location>
</feature>
<comment type="caution">
    <text evidence="3">The sequence shown here is derived from an EMBL/GenBank/DDBJ whole genome shotgun (WGS) entry which is preliminary data.</text>
</comment>
<reference evidence="3" key="1">
    <citation type="submission" date="2018-11" db="EMBL/GenBank/DDBJ databases">
        <authorList>
            <person name="Alioto T."/>
            <person name="Alioto T."/>
        </authorList>
    </citation>
    <scope>NUCLEOTIDE SEQUENCE</scope>
</reference>
<evidence type="ECO:0000259" key="2">
    <source>
        <dbReference type="Pfam" id="PF12816"/>
    </source>
</evidence>
<keyword evidence="4" id="KW-1185">Reference proteome</keyword>
<gene>
    <name evidence="3" type="ORF">MGAL_10B031096</name>
</gene>
<dbReference type="EMBL" id="UYJE01009453">
    <property type="protein sequence ID" value="VDI73699.1"/>
    <property type="molecule type" value="Genomic_DNA"/>
</dbReference>
<dbReference type="PANTHER" id="PTHR12616:SF8">
    <property type="entry name" value="VACUOLAR PROTEIN SORTING-ASSOCIATED PROTEIN 8 HOMOLOG"/>
    <property type="match status" value="1"/>
</dbReference>
<dbReference type="Pfam" id="PF23410">
    <property type="entry name" value="Beta-prop_VPS8"/>
    <property type="match status" value="1"/>
</dbReference>
<proteinExistence type="predicted"/>
<feature type="region of interest" description="Disordered" evidence="1">
    <location>
        <begin position="122"/>
        <end position="338"/>
    </location>
</feature>
<feature type="domain" description="Vacuolar protein sorting-associated protein 8 central" evidence="2">
    <location>
        <begin position="645"/>
        <end position="699"/>
    </location>
</feature>
<dbReference type="Proteomes" id="UP000596742">
    <property type="component" value="Unassembled WGS sequence"/>
</dbReference>
<feature type="compositionally biased region" description="Low complexity" evidence="1">
    <location>
        <begin position="324"/>
        <end position="335"/>
    </location>
</feature>
<dbReference type="OrthoDB" id="289913at2759"/>
<protein>
    <submittedName>
        <fullName evidence="3">Vacuolar protein sorting-associated protein 8</fullName>
    </submittedName>
</protein>
<name>A0A8B6H315_MYTGA</name>
<dbReference type="InterPro" id="IPR045111">
    <property type="entry name" value="Vps41/Vps8"/>
</dbReference>
<dbReference type="GO" id="GO:0034058">
    <property type="term" value="P:endosomal vesicle fusion"/>
    <property type="evidence" value="ECO:0007669"/>
    <property type="project" value="TreeGrafter"/>
</dbReference>
<dbReference type="PANTHER" id="PTHR12616">
    <property type="entry name" value="VACUOLAR PROTEIN SORTING VPS41"/>
    <property type="match status" value="1"/>
</dbReference>
<evidence type="ECO:0000313" key="4">
    <source>
        <dbReference type="Proteomes" id="UP000596742"/>
    </source>
</evidence>
<dbReference type="GO" id="GO:0006623">
    <property type="term" value="P:protein targeting to vacuole"/>
    <property type="evidence" value="ECO:0007669"/>
    <property type="project" value="InterPro"/>
</dbReference>
<feature type="compositionally biased region" description="Basic and acidic residues" evidence="1">
    <location>
        <begin position="258"/>
        <end position="274"/>
    </location>
</feature>
<dbReference type="GO" id="GO:0030897">
    <property type="term" value="C:HOPS complex"/>
    <property type="evidence" value="ECO:0007669"/>
    <property type="project" value="TreeGrafter"/>
</dbReference>
<dbReference type="GO" id="GO:0033263">
    <property type="term" value="C:CORVET complex"/>
    <property type="evidence" value="ECO:0007669"/>
    <property type="project" value="TreeGrafter"/>
</dbReference>
<dbReference type="GO" id="GO:0005770">
    <property type="term" value="C:late endosome"/>
    <property type="evidence" value="ECO:0007669"/>
    <property type="project" value="TreeGrafter"/>
</dbReference>
<feature type="compositionally biased region" description="Polar residues" evidence="1">
    <location>
        <begin position="185"/>
        <end position="197"/>
    </location>
</feature>